<protein>
    <submittedName>
        <fullName evidence="2">Uncharacterized protein</fullName>
    </submittedName>
</protein>
<reference evidence="2 3" key="1">
    <citation type="journal article" date="2010" name="Plant Cell">
        <title>The Chlorella variabilis NC64A genome reveals adaptation to photosymbiosis, coevolution with viruses, and cryptic sex.</title>
        <authorList>
            <person name="Blanc G."/>
            <person name="Duncan G."/>
            <person name="Agarkova I."/>
            <person name="Borodovsky M."/>
            <person name="Gurnon J."/>
            <person name="Kuo A."/>
            <person name="Lindquist E."/>
            <person name="Lucas S."/>
            <person name="Pangilinan J."/>
            <person name="Polle J."/>
            <person name="Salamov A."/>
            <person name="Terry A."/>
            <person name="Yamada T."/>
            <person name="Dunigan D.D."/>
            <person name="Grigoriev I.V."/>
            <person name="Claverie J.M."/>
            <person name="Van Etten J.L."/>
        </authorList>
    </citation>
    <scope>NUCLEOTIDE SEQUENCE [LARGE SCALE GENOMIC DNA]</scope>
    <source>
        <strain evidence="2 3">NC64A</strain>
    </source>
</reference>
<dbReference type="EMBL" id="GL433845">
    <property type="protein sequence ID" value="EFN55324.1"/>
    <property type="molecule type" value="Genomic_DNA"/>
</dbReference>
<feature type="region of interest" description="Disordered" evidence="1">
    <location>
        <begin position="75"/>
        <end position="127"/>
    </location>
</feature>
<dbReference type="Proteomes" id="UP000008141">
    <property type="component" value="Unassembled WGS sequence"/>
</dbReference>
<evidence type="ECO:0000256" key="1">
    <source>
        <dbReference type="SAM" id="MobiDB-lite"/>
    </source>
</evidence>
<sequence>MEKLGLEKLRLGSSKLAPKHQRNPTLGARAAAVSVLNPPPPPGLLLKSFHSRSCADYSPLAKSVPAFSPEALADSQVLQEGRTAASPARGDRIPAKHAEAPPPRRDQGSLERRDSLAPAGSAWNPWQGHAEALPLPARRVAAHKPNPSWFAPVVGFGGPPSVVWEQQQQQPGHPPPPAQQQQQQQQHCDNQVPPTEPQMSEPVRDSRQLHPGQHRQHSSGEAAPPLLPSSAAPAAPAELACAGPLASQLGRLQQESTQVAIPQQEHPTSQPSPPPQPQQHQRSPPWYQQGWQQASQRPPAQQLPSSRPAQGMPGPAGLYPGGNPFACEAVQLDSMAAAATMGAPPAAPHQQARPPRQPAPARSSAGGAAGSAGRKLPPPPRFLLARASQPTPTQECPAAQPQPHGSPAAKQHGHVQREHAAAPAPAAVAPAAPPPQVQLEADIDVPPASHAQQPSVAQQQRQQQHKQRAAAAVAAAASAAAASCQHDAPSLKSAPTPPPPPPPLPPTVASASATAMCMSGTPSSSAPAAASTPAAGGSLLSAIKPAELLAAAGKLRRVGASGGSSHEVIVCLFVGLQYWQSNLHNTGRATYMCQGGSGAAGGWCLTSSCPAWRVCKRLSVGETVSASFLVLREGALAFGTDCAARLKRKRLHASNDSRSEASSAGRPAGGPAAPHGAGPPPAPLEPSPAGVPWAASFLFDYVHQRAFLRRDRSGQAALVRERLLAGALLAASLWIAIKFEATRTTTPDANLMSRISGIPAGLLRQQERQILADLGWDLMTLAREAGAVALPDPTDAGCLDQQQQLAALAAPLITNCKPEAPPARAAMLAGPQARPQPLAQPLVCNNLLAQPEEHDDCFPAMPGGSHMQGCLGRVPTSGLAALGW</sequence>
<feature type="compositionally biased region" description="Low complexity" evidence="1">
    <location>
        <begin position="421"/>
        <end position="430"/>
    </location>
</feature>
<feature type="compositionally biased region" description="Pro residues" evidence="1">
    <location>
        <begin position="495"/>
        <end position="506"/>
    </location>
</feature>
<name>E1ZFR2_CHLVA</name>
<feature type="compositionally biased region" description="Basic and acidic residues" evidence="1">
    <location>
        <begin position="89"/>
        <end position="115"/>
    </location>
</feature>
<dbReference type="AlphaFoldDB" id="E1ZFR2"/>
<feature type="compositionally biased region" description="Low complexity" evidence="1">
    <location>
        <begin position="159"/>
        <end position="171"/>
    </location>
</feature>
<feature type="compositionally biased region" description="Low complexity" evidence="1">
    <location>
        <begin position="660"/>
        <end position="676"/>
    </location>
</feature>
<feature type="compositionally biased region" description="Pro residues" evidence="1">
    <location>
        <begin position="677"/>
        <end position="686"/>
    </location>
</feature>
<feature type="compositionally biased region" description="Low complexity" evidence="1">
    <location>
        <begin position="340"/>
        <end position="374"/>
    </location>
</feature>
<evidence type="ECO:0000313" key="3">
    <source>
        <dbReference type="Proteomes" id="UP000008141"/>
    </source>
</evidence>
<evidence type="ECO:0000313" key="2">
    <source>
        <dbReference type="EMBL" id="EFN55324.1"/>
    </source>
</evidence>
<proteinExistence type="predicted"/>
<organism evidence="3">
    <name type="scientific">Chlorella variabilis</name>
    <name type="common">Green alga</name>
    <dbReference type="NCBI Taxonomy" id="554065"/>
    <lineage>
        <taxon>Eukaryota</taxon>
        <taxon>Viridiplantae</taxon>
        <taxon>Chlorophyta</taxon>
        <taxon>core chlorophytes</taxon>
        <taxon>Trebouxiophyceae</taxon>
        <taxon>Chlorellales</taxon>
        <taxon>Chlorellaceae</taxon>
        <taxon>Chlorella clade</taxon>
        <taxon>Chlorella</taxon>
    </lineage>
</organism>
<feature type="compositionally biased region" description="Low complexity" evidence="1">
    <location>
        <begin position="469"/>
        <end position="494"/>
    </location>
</feature>
<feature type="compositionally biased region" description="Basic and acidic residues" evidence="1">
    <location>
        <begin position="1"/>
        <end position="10"/>
    </location>
</feature>
<feature type="compositionally biased region" description="Low complexity" evidence="1">
    <location>
        <begin position="219"/>
        <end position="246"/>
    </location>
</feature>
<accession>E1ZFR2</accession>
<feature type="compositionally biased region" description="Low complexity" evidence="1">
    <location>
        <begin position="447"/>
        <end position="462"/>
    </location>
</feature>
<feature type="region of interest" description="Disordered" evidence="1">
    <location>
        <begin position="1"/>
        <end position="24"/>
    </location>
</feature>
<dbReference type="GeneID" id="17354860"/>
<feature type="region of interest" description="Disordered" evidence="1">
    <location>
        <begin position="147"/>
        <end position="325"/>
    </location>
</feature>
<gene>
    <name evidence="2" type="ORF">CHLNCDRAFT_52521</name>
</gene>
<feature type="region of interest" description="Disordered" evidence="1">
    <location>
        <begin position="653"/>
        <end position="688"/>
    </location>
</feature>
<feature type="compositionally biased region" description="Polar residues" evidence="1">
    <location>
        <begin position="250"/>
        <end position="261"/>
    </location>
</feature>
<feature type="compositionally biased region" description="Polar residues" evidence="1">
    <location>
        <begin position="289"/>
        <end position="308"/>
    </location>
</feature>
<dbReference type="InParanoid" id="E1ZFR2"/>
<dbReference type="OrthoDB" id="515643at2759"/>
<dbReference type="RefSeq" id="XP_005847426.1">
    <property type="nucleotide sequence ID" value="XM_005847364.1"/>
</dbReference>
<keyword evidence="3" id="KW-1185">Reference proteome</keyword>
<dbReference type="KEGG" id="cvr:CHLNCDRAFT_52521"/>
<feature type="region of interest" description="Disordered" evidence="1">
    <location>
        <begin position="340"/>
        <end position="511"/>
    </location>
</feature>